<evidence type="ECO:0000313" key="2">
    <source>
        <dbReference type="EMBL" id="MFD1342154.1"/>
    </source>
</evidence>
<dbReference type="InterPro" id="IPR036594">
    <property type="entry name" value="Meth_synthase_dom"/>
</dbReference>
<dbReference type="Pfam" id="PF02607">
    <property type="entry name" value="B12-binding_2"/>
    <property type="match status" value="1"/>
</dbReference>
<organism evidence="2 3">
    <name type="scientific">Litorisediminicola beolgyonensis</name>
    <dbReference type="NCBI Taxonomy" id="1173614"/>
    <lineage>
        <taxon>Bacteria</taxon>
        <taxon>Pseudomonadati</taxon>
        <taxon>Pseudomonadota</taxon>
        <taxon>Alphaproteobacteria</taxon>
        <taxon>Rhodobacterales</taxon>
        <taxon>Paracoccaceae</taxon>
        <taxon>Litorisediminicola</taxon>
    </lineage>
</organism>
<keyword evidence="3" id="KW-1185">Reference proteome</keyword>
<dbReference type="EMBL" id="JBHTMU010000009">
    <property type="protein sequence ID" value="MFD1342154.1"/>
    <property type="molecule type" value="Genomic_DNA"/>
</dbReference>
<dbReference type="InterPro" id="IPR006158">
    <property type="entry name" value="Cobalamin-bd"/>
</dbReference>
<dbReference type="Gene3D" id="3.40.50.280">
    <property type="entry name" value="Cobalamin-binding domain"/>
    <property type="match status" value="1"/>
</dbReference>
<protein>
    <submittedName>
        <fullName evidence="2">B12-binding domain-containing protein</fullName>
    </submittedName>
</protein>
<sequence>MSQLYSAPWAGRSEIATLAEAALSELTARAQRDRDYAKTASAAWLADALLSRHEYCPKRVTTALDKRKLKPREIIDDVFPATARRLGELWRTDAITFAENSVASARMQALLVHLAPLWECAEDAPGSGLAVLFTIPEQSHHTLGSRIAEAQLRALGVSLKRLSDPGVDLFCKTVAADPYDAILFSCTSGGSLASVRRMITQARKQIGGLPPTLLGGLVLDHADQICTRAGVTEVSSDPRHVLSLCAAENRRREKATP</sequence>
<dbReference type="InterPro" id="IPR036724">
    <property type="entry name" value="Cobalamin-bd_sf"/>
</dbReference>
<dbReference type="RefSeq" id="WP_386802218.1">
    <property type="nucleotide sequence ID" value="NZ_JBHTMU010000009.1"/>
</dbReference>
<dbReference type="InterPro" id="IPR003759">
    <property type="entry name" value="Cbl-bd_cap"/>
</dbReference>
<dbReference type="Gene3D" id="1.10.1240.10">
    <property type="entry name" value="Methionine synthase domain"/>
    <property type="match status" value="1"/>
</dbReference>
<comment type="caution">
    <text evidence="2">The sequence shown here is derived from an EMBL/GenBank/DDBJ whole genome shotgun (WGS) entry which is preliminary data.</text>
</comment>
<accession>A0ABW3ZGD2</accession>
<dbReference type="Proteomes" id="UP001597135">
    <property type="component" value="Unassembled WGS sequence"/>
</dbReference>
<dbReference type="PROSITE" id="PS51332">
    <property type="entry name" value="B12_BINDING"/>
    <property type="match status" value="1"/>
</dbReference>
<evidence type="ECO:0000259" key="1">
    <source>
        <dbReference type="PROSITE" id="PS51332"/>
    </source>
</evidence>
<name>A0ABW3ZGD2_9RHOB</name>
<evidence type="ECO:0000313" key="3">
    <source>
        <dbReference type="Proteomes" id="UP001597135"/>
    </source>
</evidence>
<gene>
    <name evidence="2" type="ORF">ACFQ4E_06975</name>
</gene>
<proteinExistence type="predicted"/>
<dbReference type="SUPFAM" id="SSF52242">
    <property type="entry name" value="Cobalamin (vitamin B12)-binding domain"/>
    <property type="match status" value="1"/>
</dbReference>
<feature type="domain" description="B12-binding" evidence="1">
    <location>
        <begin position="128"/>
        <end position="255"/>
    </location>
</feature>
<reference evidence="3" key="1">
    <citation type="journal article" date="2019" name="Int. J. Syst. Evol. Microbiol.">
        <title>The Global Catalogue of Microorganisms (GCM) 10K type strain sequencing project: providing services to taxonomists for standard genome sequencing and annotation.</title>
        <authorList>
            <consortium name="The Broad Institute Genomics Platform"/>
            <consortium name="The Broad Institute Genome Sequencing Center for Infectious Disease"/>
            <person name="Wu L."/>
            <person name="Ma J."/>
        </authorList>
    </citation>
    <scope>NUCLEOTIDE SEQUENCE [LARGE SCALE GENOMIC DNA]</scope>
    <source>
        <strain evidence="3">CCUG 62953</strain>
    </source>
</reference>